<accession>A0A166E8Q9</accession>
<reference evidence="1 2" key="1">
    <citation type="journal article" date="2016" name="Mol. Biol. Evol.">
        <title>Comparative Genomics of Early-Diverging Mushroom-Forming Fungi Provides Insights into the Origins of Lignocellulose Decay Capabilities.</title>
        <authorList>
            <person name="Nagy L.G."/>
            <person name="Riley R."/>
            <person name="Tritt A."/>
            <person name="Adam C."/>
            <person name="Daum C."/>
            <person name="Floudas D."/>
            <person name="Sun H."/>
            <person name="Yadav J.S."/>
            <person name="Pangilinan J."/>
            <person name="Larsson K.H."/>
            <person name="Matsuura K."/>
            <person name="Barry K."/>
            <person name="Labutti K."/>
            <person name="Kuo R."/>
            <person name="Ohm R.A."/>
            <person name="Bhattacharya S.S."/>
            <person name="Shirouzu T."/>
            <person name="Yoshinaga Y."/>
            <person name="Martin F.M."/>
            <person name="Grigoriev I.V."/>
            <person name="Hibbett D.S."/>
        </authorList>
    </citation>
    <scope>NUCLEOTIDE SEQUENCE [LARGE SCALE GENOMIC DNA]</scope>
    <source>
        <strain evidence="1 2">CBS 109695</strain>
    </source>
</reference>
<evidence type="ECO:0000313" key="2">
    <source>
        <dbReference type="Proteomes" id="UP000076532"/>
    </source>
</evidence>
<proteinExistence type="predicted"/>
<gene>
    <name evidence="1" type="ORF">FIBSPDRAFT_79492</name>
</gene>
<keyword evidence="2" id="KW-1185">Reference proteome</keyword>
<dbReference type="Proteomes" id="UP000076532">
    <property type="component" value="Unassembled WGS sequence"/>
</dbReference>
<dbReference type="EMBL" id="KV417603">
    <property type="protein sequence ID" value="KZP15513.1"/>
    <property type="molecule type" value="Genomic_DNA"/>
</dbReference>
<sequence>MIVWAPIRHHVDSTKLLLPYLHQELQRPPDPRSSRKPDFNYGPIIRRPESSRVLNIHYILSPANHNLLPLSSPVPRTSCPSTGSTSPPPTPLYAMLAVHTSQCLHSLAISAISDADACDIGPVNLTWLFFLHYGRAEAHTLPPTLAKGIQFGSIGAPEDAGEGLACVRRFSVQEECICRDRIDIHTGAVLRARSSRLRVIWVLPSTHSSWKVF</sequence>
<name>A0A166E8Q9_9AGAM</name>
<evidence type="ECO:0000313" key="1">
    <source>
        <dbReference type="EMBL" id="KZP15513.1"/>
    </source>
</evidence>
<organism evidence="1 2">
    <name type="scientific">Athelia psychrophila</name>
    <dbReference type="NCBI Taxonomy" id="1759441"/>
    <lineage>
        <taxon>Eukaryota</taxon>
        <taxon>Fungi</taxon>
        <taxon>Dikarya</taxon>
        <taxon>Basidiomycota</taxon>
        <taxon>Agaricomycotina</taxon>
        <taxon>Agaricomycetes</taxon>
        <taxon>Agaricomycetidae</taxon>
        <taxon>Atheliales</taxon>
        <taxon>Atheliaceae</taxon>
        <taxon>Athelia</taxon>
    </lineage>
</organism>
<dbReference type="AlphaFoldDB" id="A0A166E8Q9"/>
<protein>
    <submittedName>
        <fullName evidence="1">Uncharacterized protein</fullName>
    </submittedName>
</protein>